<dbReference type="SMART" id="SM00355">
    <property type="entry name" value="ZnF_C2H2"/>
    <property type="match status" value="5"/>
</dbReference>
<sequence>MAYCDRCNRTFSCQSAYMQHIRDSSRHNICEDCDKDFVEEKSLIQHYKCTPSHHYCSDCDLHFDDQDELLDHYRTENGHAYCDWCDKVLRGQRGLDDHNESCHYPCELCDSVFRTENELRHHLRSKAHQSANIPCNCGKLFNSHAALILHFEQGFCPDEPDIDRHVVKQYVREIERCRRNRRLLVYDPDYEDRVYRCPDPSCTTRKFTFGALFQHLESESCGARKSQALKLLAEVRRGIYGAPAF</sequence>
<dbReference type="Pfam" id="PF00096">
    <property type="entry name" value="zf-C2H2"/>
    <property type="match status" value="1"/>
</dbReference>
<keyword evidence="5" id="KW-0862">Zinc</keyword>
<dbReference type="OrthoDB" id="6077919at2759"/>
<proteinExistence type="predicted"/>
<evidence type="ECO:0000256" key="5">
    <source>
        <dbReference type="ARBA" id="ARBA00022833"/>
    </source>
</evidence>
<dbReference type="GO" id="GO:0005634">
    <property type="term" value="C:nucleus"/>
    <property type="evidence" value="ECO:0007669"/>
    <property type="project" value="UniProtKB-SubCell"/>
</dbReference>
<organism evidence="9 10">
    <name type="scientific">Pisolithus microcarpus 441</name>
    <dbReference type="NCBI Taxonomy" id="765257"/>
    <lineage>
        <taxon>Eukaryota</taxon>
        <taxon>Fungi</taxon>
        <taxon>Dikarya</taxon>
        <taxon>Basidiomycota</taxon>
        <taxon>Agaricomycotina</taxon>
        <taxon>Agaricomycetes</taxon>
        <taxon>Agaricomycetidae</taxon>
        <taxon>Boletales</taxon>
        <taxon>Sclerodermatineae</taxon>
        <taxon>Pisolithaceae</taxon>
        <taxon>Pisolithus</taxon>
    </lineage>
</organism>
<dbReference type="PROSITE" id="PS50157">
    <property type="entry name" value="ZINC_FINGER_C2H2_2"/>
    <property type="match status" value="2"/>
</dbReference>
<evidence type="ECO:0000313" key="9">
    <source>
        <dbReference type="EMBL" id="KIK30007.1"/>
    </source>
</evidence>
<protein>
    <recommendedName>
        <fullName evidence="8">C2H2-type domain-containing protein</fullName>
    </recommendedName>
</protein>
<feature type="domain" description="C2H2-type" evidence="8">
    <location>
        <begin position="104"/>
        <end position="133"/>
    </location>
</feature>
<dbReference type="SUPFAM" id="SSF57667">
    <property type="entry name" value="beta-beta-alpha zinc fingers"/>
    <property type="match status" value="2"/>
</dbReference>
<dbReference type="GO" id="GO:0001228">
    <property type="term" value="F:DNA-binding transcription activator activity, RNA polymerase II-specific"/>
    <property type="evidence" value="ECO:0007669"/>
    <property type="project" value="TreeGrafter"/>
</dbReference>
<evidence type="ECO:0000256" key="4">
    <source>
        <dbReference type="ARBA" id="ARBA00022771"/>
    </source>
</evidence>
<comment type="subcellular location">
    <subcellularLocation>
        <location evidence="1">Nucleus</location>
    </subcellularLocation>
</comment>
<keyword evidence="2" id="KW-0479">Metal-binding</keyword>
<dbReference type="GO" id="GO:0008270">
    <property type="term" value="F:zinc ion binding"/>
    <property type="evidence" value="ECO:0007669"/>
    <property type="project" value="UniProtKB-KW"/>
</dbReference>
<dbReference type="PROSITE" id="PS00028">
    <property type="entry name" value="ZINC_FINGER_C2H2_1"/>
    <property type="match status" value="1"/>
</dbReference>
<dbReference type="Pfam" id="PF12874">
    <property type="entry name" value="zf-met"/>
    <property type="match status" value="2"/>
</dbReference>
<keyword evidence="4 7" id="KW-0863">Zinc-finger</keyword>
<evidence type="ECO:0000256" key="7">
    <source>
        <dbReference type="PROSITE-ProRule" id="PRU00042"/>
    </source>
</evidence>
<gene>
    <name evidence="9" type="ORF">PISMIDRAFT_672020</name>
</gene>
<evidence type="ECO:0000256" key="1">
    <source>
        <dbReference type="ARBA" id="ARBA00004123"/>
    </source>
</evidence>
<dbReference type="EMBL" id="KN833688">
    <property type="protein sequence ID" value="KIK30007.1"/>
    <property type="molecule type" value="Genomic_DNA"/>
</dbReference>
<dbReference type="AlphaFoldDB" id="A0A0D0A6J6"/>
<evidence type="ECO:0000256" key="6">
    <source>
        <dbReference type="ARBA" id="ARBA00023242"/>
    </source>
</evidence>
<name>A0A0D0A6J6_9AGAM</name>
<evidence type="ECO:0000256" key="2">
    <source>
        <dbReference type="ARBA" id="ARBA00022723"/>
    </source>
</evidence>
<dbReference type="STRING" id="765257.A0A0D0A6J6"/>
<reference evidence="10" key="2">
    <citation type="submission" date="2015-01" db="EMBL/GenBank/DDBJ databases">
        <title>Evolutionary Origins and Diversification of the Mycorrhizal Mutualists.</title>
        <authorList>
            <consortium name="DOE Joint Genome Institute"/>
            <consortium name="Mycorrhizal Genomics Consortium"/>
            <person name="Kohler A."/>
            <person name="Kuo A."/>
            <person name="Nagy L.G."/>
            <person name="Floudas D."/>
            <person name="Copeland A."/>
            <person name="Barry K.W."/>
            <person name="Cichocki N."/>
            <person name="Veneault-Fourrey C."/>
            <person name="LaButti K."/>
            <person name="Lindquist E.A."/>
            <person name="Lipzen A."/>
            <person name="Lundell T."/>
            <person name="Morin E."/>
            <person name="Murat C."/>
            <person name="Riley R."/>
            <person name="Ohm R."/>
            <person name="Sun H."/>
            <person name="Tunlid A."/>
            <person name="Henrissat B."/>
            <person name="Grigoriev I.V."/>
            <person name="Hibbett D.S."/>
            <person name="Martin F."/>
        </authorList>
    </citation>
    <scope>NUCLEOTIDE SEQUENCE [LARGE SCALE GENOMIC DNA]</scope>
    <source>
        <strain evidence="10">441</strain>
    </source>
</reference>
<feature type="domain" description="C2H2-type" evidence="8">
    <location>
        <begin position="28"/>
        <end position="53"/>
    </location>
</feature>
<reference evidence="9 10" key="1">
    <citation type="submission" date="2014-04" db="EMBL/GenBank/DDBJ databases">
        <authorList>
            <consortium name="DOE Joint Genome Institute"/>
            <person name="Kuo A."/>
            <person name="Kohler A."/>
            <person name="Costa M.D."/>
            <person name="Nagy L.G."/>
            <person name="Floudas D."/>
            <person name="Copeland A."/>
            <person name="Barry K.W."/>
            <person name="Cichocki N."/>
            <person name="Veneault-Fourrey C."/>
            <person name="LaButti K."/>
            <person name="Lindquist E.A."/>
            <person name="Lipzen A."/>
            <person name="Lundell T."/>
            <person name="Morin E."/>
            <person name="Murat C."/>
            <person name="Sun H."/>
            <person name="Tunlid A."/>
            <person name="Henrissat B."/>
            <person name="Grigoriev I.V."/>
            <person name="Hibbett D.S."/>
            <person name="Martin F."/>
            <person name="Nordberg H.P."/>
            <person name="Cantor M.N."/>
            <person name="Hua S.X."/>
        </authorList>
    </citation>
    <scope>NUCLEOTIDE SEQUENCE [LARGE SCALE GENOMIC DNA]</scope>
    <source>
        <strain evidence="9 10">441</strain>
    </source>
</reference>
<dbReference type="GO" id="GO:0000978">
    <property type="term" value="F:RNA polymerase II cis-regulatory region sequence-specific DNA binding"/>
    <property type="evidence" value="ECO:0007669"/>
    <property type="project" value="TreeGrafter"/>
</dbReference>
<dbReference type="InterPro" id="IPR013087">
    <property type="entry name" value="Znf_C2H2_type"/>
</dbReference>
<dbReference type="PANTHER" id="PTHR24376">
    <property type="entry name" value="ZINC FINGER PROTEIN"/>
    <property type="match status" value="1"/>
</dbReference>
<evidence type="ECO:0000256" key="3">
    <source>
        <dbReference type="ARBA" id="ARBA00022737"/>
    </source>
</evidence>
<keyword evidence="3" id="KW-0677">Repeat</keyword>
<evidence type="ECO:0000259" key="8">
    <source>
        <dbReference type="PROSITE" id="PS50157"/>
    </source>
</evidence>
<dbReference type="Proteomes" id="UP000054018">
    <property type="component" value="Unassembled WGS sequence"/>
</dbReference>
<keyword evidence="6" id="KW-0539">Nucleus</keyword>
<dbReference type="HOGENOM" id="CLU_075838_1_1_1"/>
<evidence type="ECO:0000313" key="10">
    <source>
        <dbReference type="Proteomes" id="UP000054018"/>
    </source>
</evidence>
<accession>A0A0D0A6J6</accession>
<dbReference type="Gene3D" id="3.30.160.60">
    <property type="entry name" value="Classic Zinc Finger"/>
    <property type="match status" value="2"/>
</dbReference>
<dbReference type="InterPro" id="IPR036236">
    <property type="entry name" value="Znf_C2H2_sf"/>
</dbReference>
<keyword evidence="10" id="KW-1185">Reference proteome</keyword>
<dbReference type="PANTHER" id="PTHR24376:SF216">
    <property type="entry name" value="ZINC FINGER PROTEIN 420-LIKE"/>
    <property type="match status" value="1"/>
</dbReference>